<dbReference type="Proteomes" id="UP001589833">
    <property type="component" value="Unassembled WGS sequence"/>
</dbReference>
<protein>
    <submittedName>
        <fullName evidence="1">Uncharacterized protein</fullName>
    </submittedName>
</protein>
<reference evidence="1 2" key="1">
    <citation type="submission" date="2024-09" db="EMBL/GenBank/DDBJ databases">
        <authorList>
            <person name="Sun Q."/>
            <person name="Mori K."/>
        </authorList>
    </citation>
    <scope>NUCLEOTIDE SEQUENCE [LARGE SCALE GENOMIC DNA]</scope>
    <source>
        <strain evidence="1 2">NCAIM B.02301</strain>
    </source>
</reference>
<accession>A0ABV6NHU1</accession>
<sequence length="49" mass="5798">MDHIERKIKQIIQNANIIKGRNPTIEELMQWTGRDKKSLLEVLKRLGKL</sequence>
<organism evidence="1 2">
    <name type="scientific">Halalkalibacter alkalisediminis</name>
    <dbReference type="NCBI Taxonomy" id="935616"/>
    <lineage>
        <taxon>Bacteria</taxon>
        <taxon>Bacillati</taxon>
        <taxon>Bacillota</taxon>
        <taxon>Bacilli</taxon>
        <taxon>Bacillales</taxon>
        <taxon>Bacillaceae</taxon>
        <taxon>Halalkalibacter</taxon>
    </lineage>
</organism>
<evidence type="ECO:0000313" key="1">
    <source>
        <dbReference type="EMBL" id="MFC0559698.1"/>
    </source>
</evidence>
<dbReference type="RefSeq" id="WP_273845689.1">
    <property type="nucleotide sequence ID" value="NZ_JAQQWT010000014.1"/>
</dbReference>
<dbReference type="EMBL" id="JBHLTR010000016">
    <property type="protein sequence ID" value="MFC0559698.1"/>
    <property type="molecule type" value="Genomic_DNA"/>
</dbReference>
<proteinExistence type="predicted"/>
<comment type="caution">
    <text evidence="1">The sequence shown here is derived from an EMBL/GenBank/DDBJ whole genome shotgun (WGS) entry which is preliminary data.</text>
</comment>
<evidence type="ECO:0000313" key="2">
    <source>
        <dbReference type="Proteomes" id="UP001589833"/>
    </source>
</evidence>
<name>A0ABV6NHU1_9BACI</name>
<keyword evidence="2" id="KW-1185">Reference proteome</keyword>
<gene>
    <name evidence="1" type="ORF">ACFFH4_11635</name>
</gene>